<evidence type="ECO:0000313" key="3">
    <source>
        <dbReference type="Proteomes" id="UP000005239"/>
    </source>
</evidence>
<name>A0A2A6CU16_PRIPA</name>
<gene>
    <name evidence="2" type="primary">WBGene00105806</name>
</gene>
<reference evidence="2" key="2">
    <citation type="submission" date="2022-06" db="UniProtKB">
        <authorList>
            <consortium name="EnsemblMetazoa"/>
        </authorList>
    </citation>
    <scope>IDENTIFICATION</scope>
    <source>
        <strain evidence="2">PS312</strain>
    </source>
</reference>
<dbReference type="InterPro" id="IPR050548">
    <property type="entry name" value="PcG_chromatin_remod_factors"/>
</dbReference>
<evidence type="ECO:0000256" key="1">
    <source>
        <dbReference type="SAM" id="MobiDB-lite"/>
    </source>
</evidence>
<dbReference type="AlphaFoldDB" id="A0A2A6CU16"/>
<feature type="compositionally biased region" description="Low complexity" evidence="1">
    <location>
        <begin position="102"/>
        <end position="115"/>
    </location>
</feature>
<dbReference type="InterPro" id="IPR000953">
    <property type="entry name" value="Chromo/chromo_shadow_dom"/>
</dbReference>
<feature type="region of interest" description="Disordered" evidence="1">
    <location>
        <begin position="660"/>
        <end position="679"/>
    </location>
</feature>
<dbReference type="InterPro" id="IPR016197">
    <property type="entry name" value="Chromo-like_dom_sf"/>
</dbReference>
<dbReference type="GO" id="GO:0042393">
    <property type="term" value="F:histone binding"/>
    <property type="evidence" value="ECO:0000318"/>
    <property type="project" value="GO_Central"/>
</dbReference>
<feature type="compositionally biased region" description="Polar residues" evidence="1">
    <location>
        <begin position="669"/>
        <end position="678"/>
    </location>
</feature>
<dbReference type="SUPFAM" id="SSF63748">
    <property type="entry name" value="Tudor/PWWP/MBT"/>
    <property type="match status" value="2"/>
</dbReference>
<organism evidence="2 3">
    <name type="scientific">Pristionchus pacificus</name>
    <name type="common">Parasitic nematode worm</name>
    <dbReference type="NCBI Taxonomy" id="54126"/>
    <lineage>
        <taxon>Eukaryota</taxon>
        <taxon>Metazoa</taxon>
        <taxon>Ecdysozoa</taxon>
        <taxon>Nematoda</taxon>
        <taxon>Chromadorea</taxon>
        <taxon>Rhabditida</taxon>
        <taxon>Rhabditina</taxon>
        <taxon>Diplogasteromorpha</taxon>
        <taxon>Diplogasteroidea</taxon>
        <taxon>Neodiplogasteridae</taxon>
        <taxon>Pristionchus</taxon>
    </lineage>
</organism>
<accession>A0A8R1UAL4</accession>
<dbReference type="Pfam" id="PF02820">
    <property type="entry name" value="MBT"/>
    <property type="match status" value="1"/>
</dbReference>
<feature type="compositionally biased region" description="Low complexity" evidence="1">
    <location>
        <begin position="233"/>
        <end position="243"/>
    </location>
</feature>
<dbReference type="PROSITE" id="PS51079">
    <property type="entry name" value="MBT"/>
    <property type="match status" value="1"/>
</dbReference>
<accession>A0A2A6CU16</accession>
<dbReference type="SMART" id="SM00561">
    <property type="entry name" value="MBT"/>
    <property type="match status" value="1"/>
</dbReference>
<dbReference type="GO" id="GO:0045892">
    <property type="term" value="P:negative regulation of DNA-templated transcription"/>
    <property type="evidence" value="ECO:0000318"/>
    <property type="project" value="GO_Central"/>
</dbReference>
<dbReference type="SUPFAM" id="SSF54160">
    <property type="entry name" value="Chromo domain-like"/>
    <property type="match status" value="1"/>
</dbReference>
<proteinExistence type="predicted"/>
<feature type="region of interest" description="Disordered" evidence="1">
    <location>
        <begin position="569"/>
        <end position="599"/>
    </location>
</feature>
<keyword evidence="3" id="KW-1185">Reference proteome</keyword>
<sequence length="782" mass="88679">MGRLSMPQKRKRDDFFTVDRVWERKEEEDGTYRYLTSWKGFAEKTWEPIEHFTDEAIELVKDLERILDHPEEYGPKPQWLLDFEDQKARGVNVLKRTPGYNAKPSSSSRSASSDPQSKREKREDSLEGRRTGRQRGDGINYSDIARRRSTRAMSGQREESATPSRTMGRRVTELAATDRTPNGTPPPRSHQSSRASTRPAESDRAESEDEAMVTSRQEVLEGQKEVKVEDEPSSSSTIAADDAAVVKTSSRTLKVDVPIEMRVPLVISPPALASPNNLPAASPASTVLSASKIDSATGILLPLEPAEFPPFDWVGHIEKHGGEAAPLECFWKRRIDRFVNPFGDHIGKLLKVPDYDEVFTWEWCTVGTVIAVHGPWVQIHALDTDPVLAHWYMADDAGIQPFVTLSDQSNPKCKEPNKRRSTGNYKRMVERSMFDADGTDKRVPRECFEDQIPWKNRPVKNHFKVGYKLETYDPVRGEGCFYPATVVEVNALRELVKFHFDGYPESHTKIVSYNDYRLFPCGFAASIGWKCILPEGLLKKNENRGLMKRSEEASTTKKLEDKKKIEEKVAEKRKEDTIPEKKKNEEPPAKMARQKSPVITRPARQLSPLTIDDFTDEPIDDEAALPLTAYRYVHTGNQVLCLRRFGDRCRTFGGRFYSSVSSTSNSASHRQLPSTMHHTSVPLPAVPPTSRPVPAPAPPVNVDDLDRFLTQKVNLKTLTENEILEMLQAIGIPESIRVIFKQKKINWRALLGLTEDIMVEQLNIPRQWATTIDKYLEKNKSD</sequence>
<dbReference type="Proteomes" id="UP000005239">
    <property type="component" value="Unassembled WGS sequence"/>
</dbReference>
<feature type="compositionally biased region" description="Basic and acidic residues" evidence="1">
    <location>
        <begin position="218"/>
        <end position="230"/>
    </location>
</feature>
<dbReference type="GO" id="GO:0003682">
    <property type="term" value="F:chromatin binding"/>
    <property type="evidence" value="ECO:0000318"/>
    <property type="project" value="GO_Central"/>
</dbReference>
<dbReference type="PROSITE" id="PS50013">
    <property type="entry name" value="CHROMO_2"/>
    <property type="match status" value="1"/>
</dbReference>
<feature type="compositionally biased region" description="Basic and acidic residues" evidence="1">
    <location>
        <begin position="116"/>
        <end position="136"/>
    </location>
</feature>
<evidence type="ECO:0000313" key="2">
    <source>
        <dbReference type="EnsemblMetazoa" id="PPA16252.1"/>
    </source>
</evidence>
<dbReference type="Gene3D" id="2.30.30.140">
    <property type="match status" value="2"/>
</dbReference>
<dbReference type="EnsemblMetazoa" id="PPA16252.1">
    <property type="protein sequence ID" value="PPA16252.1"/>
    <property type="gene ID" value="WBGene00105806"/>
</dbReference>
<feature type="region of interest" description="Disordered" evidence="1">
    <location>
        <begin position="92"/>
        <end position="249"/>
    </location>
</feature>
<dbReference type="GO" id="GO:0005634">
    <property type="term" value="C:nucleus"/>
    <property type="evidence" value="ECO:0000318"/>
    <property type="project" value="GO_Central"/>
</dbReference>
<dbReference type="Gene3D" id="2.40.50.40">
    <property type="match status" value="1"/>
</dbReference>
<protein>
    <submittedName>
        <fullName evidence="2">Chromo domain-containing protein</fullName>
    </submittedName>
</protein>
<feature type="compositionally biased region" description="Basic and acidic residues" evidence="1">
    <location>
        <begin position="569"/>
        <end position="588"/>
    </location>
</feature>
<reference evidence="3" key="1">
    <citation type="journal article" date="2008" name="Nat. Genet.">
        <title>The Pristionchus pacificus genome provides a unique perspective on nematode lifestyle and parasitism.</title>
        <authorList>
            <person name="Dieterich C."/>
            <person name="Clifton S.W."/>
            <person name="Schuster L.N."/>
            <person name="Chinwalla A."/>
            <person name="Delehaunty K."/>
            <person name="Dinkelacker I."/>
            <person name="Fulton L."/>
            <person name="Fulton R."/>
            <person name="Godfrey J."/>
            <person name="Minx P."/>
            <person name="Mitreva M."/>
            <person name="Roeseler W."/>
            <person name="Tian H."/>
            <person name="Witte H."/>
            <person name="Yang S.P."/>
            <person name="Wilson R.K."/>
            <person name="Sommer R.J."/>
        </authorList>
    </citation>
    <scope>NUCLEOTIDE SEQUENCE [LARGE SCALE GENOMIC DNA]</scope>
    <source>
        <strain evidence="3">PS312</strain>
    </source>
</reference>
<dbReference type="InterPro" id="IPR004092">
    <property type="entry name" value="Mbt"/>
</dbReference>
<dbReference type="PANTHER" id="PTHR12247:SF132">
    <property type="entry name" value="POLYCOMB PROTEIN SCM"/>
    <property type="match status" value="1"/>
</dbReference>
<dbReference type="PANTHER" id="PTHR12247">
    <property type="entry name" value="POLYCOMB GROUP PROTEIN"/>
    <property type="match status" value="1"/>
</dbReference>